<comment type="pathway">
    <text evidence="2 10">Protein modification; protein glycosylation.</text>
</comment>
<evidence type="ECO:0000256" key="8">
    <source>
        <dbReference type="ARBA" id="ARBA00022989"/>
    </source>
</evidence>
<dbReference type="PhylomeDB" id="A0A0D2VGX2"/>
<feature type="transmembrane region" description="Helical" evidence="10">
    <location>
        <begin position="246"/>
        <end position="268"/>
    </location>
</feature>
<dbReference type="UniPathway" id="UPA00378"/>
<gene>
    <name evidence="12" type="ORF">CAOG_000666</name>
</gene>
<dbReference type="Pfam" id="PF03155">
    <property type="entry name" value="Alg6_Alg8"/>
    <property type="match status" value="1"/>
</dbReference>
<evidence type="ECO:0000256" key="7">
    <source>
        <dbReference type="ARBA" id="ARBA00022824"/>
    </source>
</evidence>
<dbReference type="PANTHER" id="PTHR12413:SF2">
    <property type="entry name" value="DOLICHYL PYROPHOSPHATE GLC1MAN9GLCNAC2 ALPHA-1,3-GLUCOSYLTRANSFERASE-RELATED"/>
    <property type="match status" value="1"/>
</dbReference>
<evidence type="ECO:0000256" key="4">
    <source>
        <dbReference type="ARBA" id="ARBA00022676"/>
    </source>
</evidence>
<evidence type="ECO:0000256" key="6">
    <source>
        <dbReference type="ARBA" id="ARBA00022692"/>
    </source>
</evidence>
<keyword evidence="5 10" id="KW-0808">Transferase</keyword>
<evidence type="ECO:0000256" key="2">
    <source>
        <dbReference type="ARBA" id="ARBA00004922"/>
    </source>
</evidence>
<feature type="transmembrane region" description="Helical" evidence="10">
    <location>
        <begin position="547"/>
        <end position="569"/>
    </location>
</feature>
<feature type="transmembrane region" description="Helical" evidence="10">
    <location>
        <begin position="410"/>
        <end position="427"/>
    </location>
</feature>
<dbReference type="GO" id="GO:0005789">
    <property type="term" value="C:endoplasmic reticulum membrane"/>
    <property type="evidence" value="ECO:0007669"/>
    <property type="project" value="UniProtKB-SubCell"/>
</dbReference>
<dbReference type="EC" id="2.4.1.-" evidence="10"/>
<evidence type="ECO:0000313" key="13">
    <source>
        <dbReference type="Proteomes" id="UP000008743"/>
    </source>
</evidence>
<organism evidence="12 13">
    <name type="scientific">Capsaspora owczarzaki (strain ATCC 30864)</name>
    <dbReference type="NCBI Taxonomy" id="595528"/>
    <lineage>
        <taxon>Eukaryota</taxon>
        <taxon>Filasterea</taxon>
        <taxon>Capsaspora</taxon>
    </lineage>
</organism>
<dbReference type="GO" id="GO:0006487">
    <property type="term" value="P:protein N-linked glycosylation"/>
    <property type="evidence" value="ECO:0007669"/>
    <property type="project" value="TreeGrafter"/>
</dbReference>
<dbReference type="InParanoid" id="A0A0D2VGX2"/>
<name>A0A0D2VGX2_CAPO3</name>
<feature type="transmembrane region" description="Helical" evidence="10">
    <location>
        <begin position="288"/>
        <end position="308"/>
    </location>
</feature>
<evidence type="ECO:0000256" key="5">
    <source>
        <dbReference type="ARBA" id="ARBA00022679"/>
    </source>
</evidence>
<dbReference type="STRING" id="595528.A0A0D2VGX2"/>
<keyword evidence="13" id="KW-1185">Reference proteome</keyword>
<reference evidence="13" key="1">
    <citation type="submission" date="2011-02" db="EMBL/GenBank/DDBJ databases">
        <title>The Genome Sequence of Capsaspora owczarzaki ATCC 30864.</title>
        <authorList>
            <person name="Russ C."/>
            <person name="Cuomo C."/>
            <person name="Burger G."/>
            <person name="Gray M.W."/>
            <person name="Holland P.W.H."/>
            <person name="King N."/>
            <person name="Lang F.B.F."/>
            <person name="Roger A.J."/>
            <person name="Ruiz-Trillo I."/>
            <person name="Young S.K."/>
            <person name="Zeng Q."/>
            <person name="Gargeya S."/>
            <person name="Alvarado L."/>
            <person name="Berlin A."/>
            <person name="Chapman S.B."/>
            <person name="Chen Z."/>
            <person name="Freedman E."/>
            <person name="Gellesch M."/>
            <person name="Goldberg J."/>
            <person name="Griggs A."/>
            <person name="Gujja S."/>
            <person name="Heilman E."/>
            <person name="Heiman D."/>
            <person name="Howarth C."/>
            <person name="Mehta T."/>
            <person name="Neiman D."/>
            <person name="Pearson M."/>
            <person name="Roberts A."/>
            <person name="Saif S."/>
            <person name="Shea T."/>
            <person name="Shenoy N."/>
            <person name="Sisk P."/>
            <person name="Stolte C."/>
            <person name="Sykes S."/>
            <person name="White J."/>
            <person name="Yandava C."/>
            <person name="Haas B."/>
            <person name="Nusbaum C."/>
            <person name="Birren B."/>
        </authorList>
    </citation>
    <scope>NUCLEOTIDE SEQUENCE</scope>
    <source>
        <strain evidence="13">ATCC 30864</strain>
    </source>
</reference>
<accession>A0A0D2VGX2</accession>
<keyword evidence="8 10" id="KW-1133">Transmembrane helix</keyword>
<dbReference type="Proteomes" id="UP000008743">
    <property type="component" value="Unassembled WGS sequence"/>
</dbReference>
<keyword evidence="7 10" id="KW-0256">Endoplasmic reticulum</keyword>
<sequence>MSSSSSRANSSAGAALTPSSLPSPSSPSFLPTPASSSSSSTSFSSTMTTTTTASNAAPLGDSASWAVLLVATLVKLLLLPAYRSTDFEVHRNWLAITHSLPLRQWYTEDTSQWTLDYPPFFAWFEWLMSQVAVLVDPAIVVVSNLEYASSATVTFQRLSVIVTDIVLFYGVQQYVNTFRGNKDLYKSFIVTIFIVLNAGLLLVDHIHFQYNGILNGVLLLSIAAIQKGHDLIGGLLFAVLLNLKHIYLYLAPAYFVFLLRHYCFAAASSGSGSDAASVQRSRFVIGNFLRLGAGVAAVFALSFGPFLLEGQLGQLLSRLFPFKRGLCHAYWAPNFWALYSALDKVLIYAGPRLGLWPMPEHVTASMTGGLVGDVSHVVLPTVPPVATMVLTLLFMLPILVVLWRRPTMPMFLRSVVVCAYASFLFGWHVHEKAIVMVVLPMSLIAVQHANDGKWFLLLSASGLYSLLPLIFEPREFFVKHLIVLSYVLLVYCALRVLFRGLALDRSSGSRAPFRLNRLEKAYLFGFAAVELYTEVLHPIFLPNWLPFLPLLLTSVYCSAGVHYTFVRFYNESLHHWRASNLSPTPSISTSNASKRHS</sequence>
<feature type="region of interest" description="Disordered" evidence="11">
    <location>
        <begin position="1"/>
        <end position="43"/>
    </location>
</feature>
<keyword evidence="4 10" id="KW-0328">Glycosyltransferase</keyword>
<keyword evidence="9 10" id="KW-0472">Membrane</keyword>
<feature type="transmembrane region" description="Helical" evidence="10">
    <location>
        <begin position="385"/>
        <end position="403"/>
    </location>
</feature>
<evidence type="ECO:0000256" key="11">
    <source>
        <dbReference type="SAM" id="MobiDB-lite"/>
    </source>
</evidence>
<dbReference type="GO" id="GO:0042283">
    <property type="term" value="F:dolichyl pyrophosphate Glc1Man9GlcNAc2 alpha-1,3-glucosyltransferase activity"/>
    <property type="evidence" value="ECO:0007669"/>
    <property type="project" value="TreeGrafter"/>
</dbReference>
<feature type="transmembrane region" description="Helical" evidence="10">
    <location>
        <begin position="63"/>
        <end position="82"/>
    </location>
</feature>
<comment type="subcellular location">
    <subcellularLocation>
        <location evidence="1 10">Endoplasmic reticulum membrane</location>
        <topology evidence="1 10">Multi-pass membrane protein</topology>
    </subcellularLocation>
</comment>
<dbReference type="OrthoDB" id="1689333at2759"/>
<dbReference type="InterPro" id="IPR004856">
    <property type="entry name" value="Glyco_trans_ALG6/ALG8"/>
</dbReference>
<evidence type="ECO:0000313" key="12">
    <source>
        <dbReference type="EMBL" id="KJE89132.1"/>
    </source>
</evidence>
<comment type="similarity">
    <text evidence="3 10">Belongs to the ALG6/ALG8 glucosyltransferase family.</text>
</comment>
<evidence type="ECO:0000256" key="3">
    <source>
        <dbReference type="ARBA" id="ARBA00008715"/>
    </source>
</evidence>
<protein>
    <recommendedName>
        <fullName evidence="10">Alpha-1,3-glucosyltransferase</fullName>
        <ecNumber evidence="10">2.4.1.-</ecNumber>
    </recommendedName>
</protein>
<proteinExistence type="inferred from homology"/>
<dbReference type="EMBL" id="KE346360">
    <property type="protein sequence ID" value="KJE89132.1"/>
    <property type="molecule type" value="Genomic_DNA"/>
</dbReference>
<dbReference type="PANTHER" id="PTHR12413">
    <property type="entry name" value="DOLICHYL GLYCOSYLTRANSFERASE"/>
    <property type="match status" value="1"/>
</dbReference>
<feature type="transmembrane region" description="Helical" evidence="10">
    <location>
        <begin position="477"/>
        <end position="501"/>
    </location>
</feature>
<evidence type="ECO:0000256" key="1">
    <source>
        <dbReference type="ARBA" id="ARBA00004477"/>
    </source>
</evidence>
<feature type="transmembrane region" description="Helical" evidence="10">
    <location>
        <begin position="184"/>
        <end position="202"/>
    </location>
</feature>
<dbReference type="AlphaFoldDB" id="A0A0D2VGX2"/>
<evidence type="ECO:0000256" key="9">
    <source>
        <dbReference type="ARBA" id="ARBA00023136"/>
    </source>
</evidence>
<evidence type="ECO:0000256" key="10">
    <source>
        <dbReference type="RuleBase" id="RU363110"/>
    </source>
</evidence>
<keyword evidence="6 10" id="KW-0812">Transmembrane</keyword>
<dbReference type="FunCoup" id="A0A0D2VGX2">
    <property type="interactions" value="345"/>
</dbReference>
<feature type="transmembrane region" description="Helical" evidence="10">
    <location>
        <begin position="454"/>
        <end position="471"/>
    </location>
</feature>